<keyword evidence="3" id="KW-1185">Reference proteome</keyword>
<feature type="region of interest" description="Disordered" evidence="1">
    <location>
        <begin position="1"/>
        <end position="117"/>
    </location>
</feature>
<name>A0A7N8XK90_9TELE</name>
<dbReference type="AlphaFoldDB" id="A0A7N8XK90"/>
<feature type="compositionally biased region" description="Basic and acidic residues" evidence="1">
    <location>
        <begin position="81"/>
        <end position="96"/>
    </location>
</feature>
<organism evidence="2 3">
    <name type="scientific">Mastacembelus armatus</name>
    <name type="common">zig-zag eel</name>
    <dbReference type="NCBI Taxonomy" id="205130"/>
    <lineage>
        <taxon>Eukaryota</taxon>
        <taxon>Metazoa</taxon>
        <taxon>Chordata</taxon>
        <taxon>Craniata</taxon>
        <taxon>Vertebrata</taxon>
        <taxon>Euteleostomi</taxon>
        <taxon>Actinopterygii</taxon>
        <taxon>Neopterygii</taxon>
        <taxon>Teleostei</taxon>
        <taxon>Neoteleostei</taxon>
        <taxon>Acanthomorphata</taxon>
        <taxon>Anabantaria</taxon>
        <taxon>Synbranchiformes</taxon>
        <taxon>Mastacembelidae</taxon>
        <taxon>Mastacembelus</taxon>
    </lineage>
</organism>
<sequence>MNPAADSLTISSQKKRRSESLEESPVPVDIGTPEKTEEKKKKKKKKRRQEEEEEFSLPLFTSPDNGQTNAHNEKKKKRKKEQQEDGGAKEEVERVAIETGDTQKKKKKKHKESSEDSVVMVTTDHNDMQTHTLVSVETDTAGTIETKKKKRKKRDSVVEDMSQEGKTCQLSRSVLKLSCLLLLQGPRDTAEQRQDAELCPFPSGLLKKVSCVARLDWVLVEELQEFVPDIKKKSADQIRKLLRYDLQRFKHFQQQGVSLRRGRCTRQENQQIRENVANFLALTGISSADQLLFPHRYKEQEAEIKKLKIHHHFLERIAEGIPRTCHQVYTRAKKIFDKKNHMGRLEFYQK</sequence>
<evidence type="ECO:0000256" key="1">
    <source>
        <dbReference type="SAM" id="MobiDB-lite"/>
    </source>
</evidence>
<reference evidence="2" key="2">
    <citation type="submission" date="2025-09" db="UniProtKB">
        <authorList>
            <consortium name="Ensembl"/>
        </authorList>
    </citation>
    <scope>IDENTIFICATION</scope>
</reference>
<accession>A0A7N8XK90</accession>
<dbReference type="Proteomes" id="UP000261640">
    <property type="component" value="Unplaced"/>
</dbReference>
<dbReference type="InterPro" id="IPR053078">
    <property type="entry name" value="TTF1-like"/>
</dbReference>
<dbReference type="PANTHER" id="PTHR46760:SF1">
    <property type="entry name" value="TRANSCRIPTION TERMINATION FACTOR 1"/>
    <property type="match status" value="1"/>
</dbReference>
<reference evidence="2" key="1">
    <citation type="submission" date="2025-08" db="UniProtKB">
        <authorList>
            <consortium name="Ensembl"/>
        </authorList>
    </citation>
    <scope>IDENTIFICATION</scope>
</reference>
<dbReference type="GeneTree" id="ENSGT00940000159729"/>
<evidence type="ECO:0000313" key="2">
    <source>
        <dbReference type="Ensembl" id="ENSMAMP00000050729.1"/>
    </source>
</evidence>
<dbReference type="PANTHER" id="PTHR46760">
    <property type="entry name" value="TRANSCRIPTION TERMINATION FACTOR 1"/>
    <property type="match status" value="1"/>
</dbReference>
<dbReference type="GO" id="GO:0005730">
    <property type="term" value="C:nucleolus"/>
    <property type="evidence" value="ECO:0007669"/>
    <property type="project" value="TreeGrafter"/>
</dbReference>
<dbReference type="GO" id="GO:0006363">
    <property type="term" value="P:termination of RNA polymerase I transcription"/>
    <property type="evidence" value="ECO:0007669"/>
    <property type="project" value="TreeGrafter"/>
</dbReference>
<dbReference type="Ensembl" id="ENSMAMT00000056498.1">
    <property type="protein sequence ID" value="ENSMAMP00000050729.1"/>
    <property type="gene ID" value="ENSMAMG00000028111.1"/>
</dbReference>
<dbReference type="GO" id="GO:0003682">
    <property type="term" value="F:chromatin binding"/>
    <property type="evidence" value="ECO:0007669"/>
    <property type="project" value="TreeGrafter"/>
</dbReference>
<protein>
    <submittedName>
        <fullName evidence="2">Uncharacterized protein</fullName>
    </submittedName>
</protein>
<proteinExistence type="predicted"/>
<dbReference type="InParanoid" id="A0A7N8XK90"/>
<evidence type="ECO:0000313" key="3">
    <source>
        <dbReference type="Proteomes" id="UP000261640"/>
    </source>
</evidence>